<proteinExistence type="predicted"/>
<reference evidence="1 2" key="1">
    <citation type="journal article" date="2015" name="Proc. Natl. Acad. Sci. U.S.A.">
        <title>The resurrection genome of Boea hygrometrica: A blueprint for survival of dehydration.</title>
        <authorList>
            <person name="Xiao L."/>
            <person name="Yang G."/>
            <person name="Zhang L."/>
            <person name="Yang X."/>
            <person name="Zhao S."/>
            <person name="Ji Z."/>
            <person name="Zhou Q."/>
            <person name="Hu M."/>
            <person name="Wang Y."/>
            <person name="Chen M."/>
            <person name="Xu Y."/>
            <person name="Jin H."/>
            <person name="Xiao X."/>
            <person name="Hu G."/>
            <person name="Bao F."/>
            <person name="Hu Y."/>
            <person name="Wan P."/>
            <person name="Li L."/>
            <person name="Deng X."/>
            <person name="Kuang T."/>
            <person name="Xiang C."/>
            <person name="Zhu J.K."/>
            <person name="Oliver M.J."/>
            <person name="He Y."/>
        </authorList>
    </citation>
    <scope>NUCLEOTIDE SEQUENCE [LARGE SCALE GENOMIC DNA]</scope>
    <source>
        <strain evidence="2">cv. XS01</strain>
    </source>
</reference>
<evidence type="ECO:0000313" key="2">
    <source>
        <dbReference type="Proteomes" id="UP000250235"/>
    </source>
</evidence>
<protein>
    <submittedName>
        <fullName evidence="1">F-box protein</fullName>
    </submittedName>
</protein>
<keyword evidence="2" id="KW-1185">Reference proteome</keyword>
<gene>
    <name evidence="1" type="ORF">F511_16387</name>
</gene>
<dbReference type="AlphaFoldDB" id="A0A2Z7B3X9"/>
<organism evidence="1 2">
    <name type="scientific">Dorcoceras hygrometricum</name>
    <dbReference type="NCBI Taxonomy" id="472368"/>
    <lineage>
        <taxon>Eukaryota</taxon>
        <taxon>Viridiplantae</taxon>
        <taxon>Streptophyta</taxon>
        <taxon>Embryophyta</taxon>
        <taxon>Tracheophyta</taxon>
        <taxon>Spermatophyta</taxon>
        <taxon>Magnoliopsida</taxon>
        <taxon>eudicotyledons</taxon>
        <taxon>Gunneridae</taxon>
        <taxon>Pentapetalae</taxon>
        <taxon>asterids</taxon>
        <taxon>lamiids</taxon>
        <taxon>Lamiales</taxon>
        <taxon>Gesneriaceae</taxon>
        <taxon>Didymocarpoideae</taxon>
        <taxon>Trichosporeae</taxon>
        <taxon>Loxocarpinae</taxon>
        <taxon>Dorcoceras</taxon>
    </lineage>
</organism>
<accession>A0A2Z7B3X9</accession>
<dbReference type="Proteomes" id="UP000250235">
    <property type="component" value="Unassembled WGS sequence"/>
</dbReference>
<sequence>MVKSSNRVDDVSVAGMSCDADVNIAGLSDLSAKSVSSFDDVSISWLLSVGDVSIAGLSLLGENLLIDLMTSAACVVVVWMTLEPDFSGLVFGQCCLVLRLEDELGTPVYLISLLGFVSHYEWSG</sequence>
<evidence type="ECO:0000313" key="1">
    <source>
        <dbReference type="EMBL" id="KZV29072.1"/>
    </source>
</evidence>
<dbReference type="EMBL" id="KV009585">
    <property type="protein sequence ID" value="KZV29072.1"/>
    <property type="molecule type" value="Genomic_DNA"/>
</dbReference>
<name>A0A2Z7B3X9_9LAMI</name>